<evidence type="ECO:0000256" key="1">
    <source>
        <dbReference type="SAM" id="Phobius"/>
    </source>
</evidence>
<comment type="caution">
    <text evidence="2">The sequence shown here is derived from an EMBL/GenBank/DDBJ whole genome shotgun (WGS) entry which is preliminary data.</text>
</comment>
<keyword evidence="1" id="KW-0472">Membrane</keyword>
<keyword evidence="1" id="KW-0812">Transmembrane</keyword>
<evidence type="ECO:0008006" key="4">
    <source>
        <dbReference type="Google" id="ProtNLM"/>
    </source>
</evidence>
<reference evidence="2 3" key="1">
    <citation type="submission" date="2019-12" db="EMBL/GenBank/DDBJ databases">
        <title>Draft genome sequencing of Halomonas alimentaria DSM 15356.</title>
        <authorList>
            <person name="Pandiyan K."/>
            <person name="Kushwaha P."/>
            <person name="Gowdham M."/>
            <person name="Chakdar H."/>
            <person name="Singh A."/>
            <person name="Kumar M."/>
            <person name="Saxena A.K."/>
        </authorList>
    </citation>
    <scope>NUCLEOTIDE SEQUENCE [LARGE SCALE GENOMIC DNA]</scope>
    <source>
        <strain evidence="2 3">DSM 15356</strain>
    </source>
</reference>
<keyword evidence="3" id="KW-1185">Reference proteome</keyword>
<dbReference type="AlphaFoldDB" id="A0A7X5APL8"/>
<gene>
    <name evidence="2" type="ORF">GRB96_02100</name>
</gene>
<keyword evidence="1" id="KW-1133">Transmembrane helix</keyword>
<organism evidence="2 3">
    <name type="scientific">Halomonas alimentaria</name>
    <dbReference type="NCBI Taxonomy" id="147248"/>
    <lineage>
        <taxon>Bacteria</taxon>
        <taxon>Pseudomonadati</taxon>
        <taxon>Pseudomonadota</taxon>
        <taxon>Gammaproteobacteria</taxon>
        <taxon>Oceanospirillales</taxon>
        <taxon>Halomonadaceae</taxon>
        <taxon>Halomonas</taxon>
    </lineage>
</organism>
<accession>A0A7X5APL8</accession>
<dbReference type="RefSeq" id="WP_161430227.1">
    <property type="nucleotide sequence ID" value="NZ_WUTT01000001.1"/>
</dbReference>
<evidence type="ECO:0000313" key="3">
    <source>
        <dbReference type="Proteomes" id="UP000487929"/>
    </source>
</evidence>
<dbReference type="OrthoDB" id="9865062at2"/>
<name>A0A7X5APL8_9GAMM</name>
<feature type="transmembrane region" description="Helical" evidence="1">
    <location>
        <begin position="12"/>
        <end position="28"/>
    </location>
</feature>
<evidence type="ECO:0000313" key="2">
    <source>
        <dbReference type="EMBL" id="NAW33216.1"/>
    </source>
</evidence>
<dbReference type="Proteomes" id="UP000487929">
    <property type="component" value="Unassembled WGS sequence"/>
</dbReference>
<protein>
    <recommendedName>
        <fullName evidence="4">Holin</fullName>
    </recommendedName>
</protein>
<sequence length="63" mass="7198">MNEVALRWSSRKFWAAMVWQTVLVWLLATGRLPVAAFESLTWLLLGGYFVGNIGQKWLLKGES</sequence>
<dbReference type="EMBL" id="WUTT01000001">
    <property type="protein sequence ID" value="NAW33216.1"/>
    <property type="molecule type" value="Genomic_DNA"/>
</dbReference>
<proteinExistence type="predicted"/>